<dbReference type="Proteomes" id="UP001165190">
    <property type="component" value="Unassembled WGS sequence"/>
</dbReference>
<protein>
    <submittedName>
        <fullName evidence="2">Uncharacterized protein</fullName>
    </submittedName>
</protein>
<dbReference type="EMBL" id="BSYR01000261">
    <property type="protein sequence ID" value="GMJ16314.1"/>
    <property type="molecule type" value="Genomic_DNA"/>
</dbReference>
<evidence type="ECO:0000256" key="1">
    <source>
        <dbReference type="SAM" id="MobiDB-lite"/>
    </source>
</evidence>
<dbReference type="OrthoDB" id="413436at2759"/>
<proteinExistence type="predicted"/>
<comment type="caution">
    <text evidence="2">The sequence shown here is derived from an EMBL/GenBank/DDBJ whole genome shotgun (WGS) entry which is preliminary data.</text>
</comment>
<evidence type="ECO:0000313" key="2">
    <source>
        <dbReference type="EMBL" id="GMJ11051.1"/>
    </source>
</evidence>
<evidence type="ECO:0000313" key="4">
    <source>
        <dbReference type="Proteomes" id="UP001165190"/>
    </source>
</evidence>
<dbReference type="EMBL" id="BSYR01000060">
    <property type="protein sequence ID" value="GMJ11051.1"/>
    <property type="molecule type" value="Genomic_DNA"/>
</dbReference>
<organism evidence="2 4">
    <name type="scientific">Hibiscus trionum</name>
    <name type="common">Flower of an hour</name>
    <dbReference type="NCBI Taxonomy" id="183268"/>
    <lineage>
        <taxon>Eukaryota</taxon>
        <taxon>Viridiplantae</taxon>
        <taxon>Streptophyta</taxon>
        <taxon>Embryophyta</taxon>
        <taxon>Tracheophyta</taxon>
        <taxon>Spermatophyta</taxon>
        <taxon>Magnoliopsida</taxon>
        <taxon>eudicotyledons</taxon>
        <taxon>Gunneridae</taxon>
        <taxon>Pentapetalae</taxon>
        <taxon>rosids</taxon>
        <taxon>malvids</taxon>
        <taxon>Malvales</taxon>
        <taxon>Malvaceae</taxon>
        <taxon>Malvoideae</taxon>
        <taxon>Hibiscus</taxon>
    </lineage>
</organism>
<accession>A0A9W7MVJ7</accession>
<reference evidence="2" key="1">
    <citation type="submission" date="2023-05" db="EMBL/GenBank/DDBJ databases">
        <title>Genome and transcriptome analyses reveal genes involved in the formation of fine ridges on petal epidermal cells in Hibiscus trionum.</title>
        <authorList>
            <person name="Koshimizu S."/>
            <person name="Masuda S."/>
            <person name="Ishii T."/>
            <person name="Shirasu K."/>
            <person name="Hoshino A."/>
            <person name="Arita M."/>
        </authorList>
    </citation>
    <scope>NUCLEOTIDE SEQUENCE</scope>
    <source>
        <strain evidence="2">Hamamatsu line</strain>
    </source>
</reference>
<sequence>MKVTNTKEEQEELIRTESNDYEIDNETKPPWSGFLQKDEGETHISRSFDGHKEIVLVATTKPIEQGLAPQLVHKQVRRGTVVHWSAGVQRLFPSLKSECGTEPSE</sequence>
<keyword evidence="4" id="KW-1185">Reference proteome</keyword>
<evidence type="ECO:0000313" key="3">
    <source>
        <dbReference type="EMBL" id="GMJ16314.1"/>
    </source>
</evidence>
<gene>
    <name evidence="2" type="ORF">HRI_004774300</name>
    <name evidence="3" type="ORF">HRI_005300700</name>
</gene>
<feature type="region of interest" description="Disordered" evidence="1">
    <location>
        <begin position="1"/>
        <end position="35"/>
    </location>
</feature>
<name>A0A9W7MVJ7_HIBTR</name>
<dbReference type="AlphaFoldDB" id="A0A9W7MVJ7"/>
<feature type="compositionally biased region" description="Basic and acidic residues" evidence="1">
    <location>
        <begin position="1"/>
        <end position="18"/>
    </location>
</feature>